<reference evidence="3" key="1">
    <citation type="submission" date="2016-10" db="EMBL/GenBank/DDBJ databases">
        <authorList>
            <person name="Varghese N."/>
            <person name="Submissions S."/>
        </authorList>
    </citation>
    <scope>NUCLEOTIDE SEQUENCE [LARGE SCALE GENOMIC DNA]</scope>
    <source>
        <strain evidence="3">IBRC-M 10761</strain>
    </source>
</reference>
<evidence type="ECO:0000313" key="2">
    <source>
        <dbReference type="EMBL" id="SEJ68398.1"/>
    </source>
</evidence>
<sequence length="193" mass="21640">MRLIIATVLAFTISTAVFATAPVENPPVVTLEKIGEKRFQLKYLGIPEGKVTVAIKDETNRIIFRDVIDSDKVFFKNYDLNRLDLGAYQVEVFNTESGKLSDFDVFLGPKSVEKTYFAKVTKLDEQTLAVILKNLDGSEKYLEIFDKGQLVYEAPITDEAFGRKFSFENVASLNDISIKVSDKSGFGNFLSAR</sequence>
<proteinExistence type="predicted"/>
<feature type="signal peptide" evidence="1">
    <location>
        <begin position="1"/>
        <end position="19"/>
    </location>
</feature>
<evidence type="ECO:0000256" key="1">
    <source>
        <dbReference type="SAM" id="SignalP"/>
    </source>
</evidence>
<feature type="chain" id="PRO_5011754547" description="Por secretion system C-terminal sorting domain-containing protein" evidence="1">
    <location>
        <begin position="20"/>
        <end position="193"/>
    </location>
</feature>
<protein>
    <recommendedName>
        <fullName evidence="4">Por secretion system C-terminal sorting domain-containing protein</fullName>
    </recommendedName>
</protein>
<dbReference type="Proteomes" id="UP000199403">
    <property type="component" value="Unassembled WGS sequence"/>
</dbReference>
<evidence type="ECO:0000313" key="3">
    <source>
        <dbReference type="Proteomes" id="UP000199403"/>
    </source>
</evidence>
<keyword evidence="1" id="KW-0732">Signal</keyword>
<accession>A0A1H7ASW4</accession>
<dbReference type="EMBL" id="FNZH01000008">
    <property type="protein sequence ID" value="SEJ68398.1"/>
    <property type="molecule type" value="Genomic_DNA"/>
</dbReference>
<dbReference type="AlphaFoldDB" id="A0A1H7ASW4"/>
<keyword evidence="3" id="KW-1185">Reference proteome</keyword>
<dbReference type="OrthoDB" id="978867at2"/>
<evidence type="ECO:0008006" key="4">
    <source>
        <dbReference type="Google" id="ProtNLM"/>
    </source>
</evidence>
<name>A0A1H7ASW4_9BACT</name>
<organism evidence="2 3">
    <name type="scientific">Cyclobacterium xiamenense</name>
    <dbReference type="NCBI Taxonomy" id="1297121"/>
    <lineage>
        <taxon>Bacteria</taxon>
        <taxon>Pseudomonadati</taxon>
        <taxon>Bacteroidota</taxon>
        <taxon>Cytophagia</taxon>
        <taxon>Cytophagales</taxon>
        <taxon>Cyclobacteriaceae</taxon>
        <taxon>Cyclobacterium</taxon>
    </lineage>
</organism>
<dbReference type="RefSeq" id="WP_092177821.1">
    <property type="nucleotide sequence ID" value="NZ_FNZH01000008.1"/>
</dbReference>
<gene>
    <name evidence="2" type="ORF">SAMN05192553_10883</name>
</gene>